<proteinExistence type="predicted"/>
<dbReference type="SUPFAM" id="SSF160113">
    <property type="entry name" value="YegP-like"/>
    <property type="match status" value="1"/>
</dbReference>
<evidence type="ECO:0000259" key="1">
    <source>
        <dbReference type="Pfam" id="PF07411"/>
    </source>
</evidence>
<accession>A0A177J2N5</accession>
<protein>
    <recommendedName>
        <fullName evidence="1">DUF1508 domain-containing protein</fullName>
    </recommendedName>
</protein>
<organism evidence="2 3">
    <name type="scientific">Sphingobium yanoikuyae</name>
    <name type="common">Sphingomonas yanoikuyae</name>
    <dbReference type="NCBI Taxonomy" id="13690"/>
    <lineage>
        <taxon>Bacteria</taxon>
        <taxon>Pseudomonadati</taxon>
        <taxon>Pseudomonadota</taxon>
        <taxon>Alphaproteobacteria</taxon>
        <taxon>Sphingomonadales</taxon>
        <taxon>Sphingomonadaceae</taxon>
        <taxon>Sphingobium</taxon>
    </lineage>
</organism>
<comment type="caution">
    <text evidence="2">The sequence shown here is derived from an EMBL/GenBank/DDBJ whole genome shotgun (WGS) entry which is preliminary data.</text>
</comment>
<sequence length="59" mass="6521">MMAHKFVIEKNKAGEFVAKFKYNAEIIFWTEGYSSKASAKNAIDSILKNGPGAPIEEAE</sequence>
<dbReference type="EMBL" id="LSTR01000101">
    <property type="protein sequence ID" value="OAH35237.1"/>
    <property type="molecule type" value="Genomic_DNA"/>
</dbReference>
<dbReference type="InterPro" id="IPR010879">
    <property type="entry name" value="DUF1508"/>
</dbReference>
<dbReference type="Gene3D" id="2.30.29.80">
    <property type="match status" value="1"/>
</dbReference>
<name>A0A177J2N5_SPHYA</name>
<dbReference type="AlphaFoldDB" id="A0A177J2N5"/>
<gene>
    <name evidence="2" type="ORF">AX777_02105</name>
</gene>
<dbReference type="Pfam" id="PF07411">
    <property type="entry name" value="DUF1508"/>
    <property type="match status" value="1"/>
</dbReference>
<evidence type="ECO:0000313" key="2">
    <source>
        <dbReference type="EMBL" id="OAH35237.1"/>
    </source>
</evidence>
<feature type="domain" description="DUF1508" evidence="1">
    <location>
        <begin position="12"/>
        <end position="57"/>
    </location>
</feature>
<reference evidence="2 3" key="1">
    <citation type="submission" date="2016-02" db="EMBL/GenBank/DDBJ databases">
        <authorList>
            <person name="Wen L."/>
            <person name="He K."/>
            <person name="Yang H."/>
        </authorList>
    </citation>
    <scope>NUCLEOTIDE SEQUENCE [LARGE SCALE GENOMIC DNA]</scope>
    <source>
        <strain evidence="2 3">CD09_2</strain>
    </source>
</reference>
<dbReference type="InterPro" id="IPR036913">
    <property type="entry name" value="YegP-like_sf"/>
</dbReference>
<evidence type="ECO:0000313" key="3">
    <source>
        <dbReference type="Proteomes" id="UP000077262"/>
    </source>
</evidence>
<dbReference type="Proteomes" id="UP000077262">
    <property type="component" value="Unassembled WGS sequence"/>
</dbReference>